<dbReference type="Proteomes" id="UP001550739">
    <property type="component" value="Unassembled WGS sequence"/>
</dbReference>
<accession>A0ABV2ZWB1</accession>
<keyword evidence="3" id="KW-1185">Reference proteome</keyword>
<feature type="region of interest" description="Disordered" evidence="1">
    <location>
        <begin position="1"/>
        <end position="41"/>
    </location>
</feature>
<sequence>MPRPFRFGAGLSCPGPADEWRATGRRGHRHEAAGPPWGSPGERVAHLRCTVEELEPLRRTPVGRPYREAFAPVVAGLRAGDRPDSGIPRRGAPPVMGSPHV</sequence>
<protein>
    <submittedName>
        <fullName evidence="2">Uncharacterized protein</fullName>
    </submittedName>
</protein>
<feature type="region of interest" description="Disordered" evidence="1">
    <location>
        <begin position="77"/>
        <end position="101"/>
    </location>
</feature>
<proteinExistence type="predicted"/>
<organism evidence="2 3">
    <name type="scientific">Streptomyces sp. 900129855</name>
    <dbReference type="NCBI Taxonomy" id="3155129"/>
    <lineage>
        <taxon>Bacteria</taxon>
        <taxon>Bacillati</taxon>
        <taxon>Actinomycetota</taxon>
        <taxon>Actinomycetes</taxon>
        <taxon>Kitasatosporales</taxon>
        <taxon>Streptomycetaceae</taxon>
        <taxon>Streptomyces</taxon>
    </lineage>
</organism>
<evidence type="ECO:0000256" key="1">
    <source>
        <dbReference type="SAM" id="MobiDB-lite"/>
    </source>
</evidence>
<dbReference type="EMBL" id="JBEZVE010000032">
    <property type="protein sequence ID" value="MEU3786862.1"/>
    <property type="molecule type" value="Genomic_DNA"/>
</dbReference>
<name>A0ABV2ZWB1_9ACTN</name>
<gene>
    <name evidence="2" type="ORF">AB0E89_41125</name>
</gene>
<dbReference type="RefSeq" id="WP_361709102.1">
    <property type="nucleotide sequence ID" value="NZ_JBEZVE010000032.1"/>
</dbReference>
<evidence type="ECO:0000313" key="3">
    <source>
        <dbReference type="Proteomes" id="UP001550739"/>
    </source>
</evidence>
<evidence type="ECO:0000313" key="2">
    <source>
        <dbReference type="EMBL" id="MEU3786862.1"/>
    </source>
</evidence>
<reference evidence="2 3" key="1">
    <citation type="submission" date="2024-06" db="EMBL/GenBank/DDBJ databases">
        <title>The Natural Products Discovery Center: Release of the First 8490 Sequenced Strains for Exploring Actinobacteria Biosynthetic Diversity.</title>
        <authorList>
            <person name="Kalkreuter E."/>
            <person name="Kautsar S.A."/>
            <person name="Yang D."/>
            <person name="Bader C.D."/>
            <person name="Teijaro C.N."/>
            <person name="Fluegel L."/>
            <person name="Davis C.M."/>
            <person name="Simpson J.R."/>
            <person name="Lauterbach L."/>
            <person name="Steele A.D."/>
            <person name="Gui C."/>
            <person name="Meng S."/>
            <person name="Li G."/>
            <person name="Viehrig K."/>
            <person name="Ye F."/>
            <person name="Su P."/>
            <person name="Kiefer A.F."/>
            <person name="Nichols A."/>
            <person name="Cepeda A.J."/>
            <person name="Yan W."/>
            <person name="Fan B."/>
            <person name="Jiang Y."/>
            <person name="Adhikari A."/>
            <person name="Zheng C.-J."/>
            <person name="Schuster L."/>
            <person name="Cowan T.M."/>
            <person name="Smanski M.J."/>
            <person name="Chevrette M.G."/>
            <person name="De Carvalho L.P.S."/>
            <person name="Shen B."/>
        </authorList>
    </citation>
    <scope>NUCLEOTIDE SEQUENCE [LARGE SCALE GENOMIC DNA]</scope>
    <source>
        <strain evidence="2 3">NPDC033843</strain>
    </source>
</reference>
<comment type="caution">
    <text evidence="2">The sequence shown here is derived from an EMBL/GenBank/DDBJ whole genome shotgun (WGS) entry which is preliminary data.</text>
</comment>